<evidence type="ECO:0000313" key="1">
    <source>
        <dbReference type="EMBL" id="OBA22185.1"/>
    </source>
</evidence>
<gene>
    <name evidence="1" type="ORF">METBIDRAFT_67615</name>
</gene>
<dbReference type="Proteomes" id="UP000092555">
    <property type="component" value="Unassembled WGS sequence"/>
</dbReference>
<sequence length="621" mass="71858">MIGLKPKPFNNLYKCITKSFRFHRHLSLTPKKLKRSSNDHEQSDAPSARAAELRLSKVTNIFNREKVFQRTSFKLKELYSSCSKNLFEDLQKFPEIKSHIASSLCRGFVQSKSMRGFYLNQLFQCIISKDYHSFCIGVKELESSGLLTIYERILAMEVEASISKDQENATGNPDLENLQSGIRSKCMDLLILITVTSGEPLVGALFLLLTKELPVEVKAETSERLISALSVNDAMMSNYNYFAIFRIMLAFERECSPRVILKAIRNMTLSQTPYFANLLHDKFQERYNQNPLLARSLIETRKRLIIANLKHGNSNRAAEMWKLNQNSNPEFAQKNVILFQSLIEKLNDEESADLLFNYFPKTLYTDPDIVDFLIAYFGQSPKYRTNFEYITKSLKPPLKRNTLSLLFASFISQDREEAAEKILQVIFKTKNGINSEDFQVIIKKLLAKHQIRQCVDMCLRNDFRVSFKGSMNVLEYLLAHRKLPKTHADYDSYENLKELFLEKLIRDLYKRTNGRDIHSLFTTTLFKHFSTNINNRATRKLYLSLSYIISKTTSGNVNVESYDIPAEFGKFLLIDSGNRVQCLEIILRQAKNEKDQLIINWCASELQIAGIPLRDIEKYYC</sequence>
<dbReference type="GeneID" id="30031342"/>
<comment type="caution">
    <text evidence="1">The sequence shown here is derived from an EMBL/GenBank/DDBJ whole genome shotgun (WGS) entry which is preliminary data.</text>
</comment>
<accession>A0A1A0HDX8</accession>
<evidence type="ECO:0000313" key="2">
    <source>
        <dbReference type="Proteomes" id="UP000092555"/>
    </source>
</evidence>
<protein>
    <submittedName>
        <fullName evidence="1">Uncharacterized protein</fullName>
    </submittedName>
</protein>
<name>A0A1A0HDX8_9ASCO</name>
<dbReference type="AlphaFoldDB" id="A0A1A0HDX8"/>
<dbReference type="OrthoDB" id="4079278at2759"/>
<keyword evidence="2" id="KW-1185">Reference proteome</keyword>
<proteinExistence type="predicted"/>
<organism evidence="1 2">
    <name type="scientific">Metschnikowia bicuspidata var. bicuspidata NRRL YB-4993</name>
    <dbReference type="NCBI Taxonomy" id="869754"/>
    <lineage>
        <taxon>Eukaryota</taxon>
        <taxon>Fungi</taxon>
        <taxon>Dikarya</taxon>
        <taxon>Ascomycota</taxon>
        <taxon>Saccharomycotina</taxon>
        <taxon>Pichiomycetes</taxon>
        <taxon>Metschnikowiaceae</taxon>
        <taxon>Metschnikowia</taxon>
    </lineage>
</organism>
<reference evidence="1 2" key="1">
    <citation type="submission" date="2016-05" db="EMBL/GenBank/DDBJ databases">
        <title>Comparative genomics of biotechnologically important yeasts.</title>
        <authorList>
            <consortium name="DOE Joint Genome Institute"/>
            <person name="Riley R."/>
            <person name="Haridas S."/>
            <person name="Wolfe K.H."/>
            <person name="Lopes M.R."/>
            <person name="Hittinger C.T."/>
            <person name="Goker M."/>
            <person name="Salamov A."/>
            <person name="Wisecaver J."/>
            <person name="Long T.M."/>
            <person name="Aerts A.L."/>
            <person name="Barry K."/>
            <person name="Choi C."/>
            <person name="Clum A."/>
            <person name="Coughlan A.Y."/>
            <person name="Deshpande S."/>
            <person name="Douglass A.P."/>
            <person name="Hanson S.J."/>
            <person name="Klenk H.-P."/>
            <person name="LaButti K."/>
            <person name="Lapidus A."/>
            <person name="Lindquist E."/>
            <person name="Lipzen A."/>
            <person name="Meier-kolthoff J.P."/>
            <person name="Ohm R.A."/>
            <person name="Otillar R.P."/>
            <person name="Pangilinan J."/>
            <person name="Peng Y."/>
            <person name="Rokas A."/>
            <person name="Rosa C.A."/>
            <person name="Scheuner C."/>
            <person name="Sibirny A.A."/>
            <person name="Slot J.C."/>
            <person name="Stielow J.B."/>
            <person name="Sun H."/>
            <person name="Kurtzman C.P."/>
            <person name="Blackwell M."/>
            <person name="Grigoriev I.V."/>
            <person name="Jeffries T.W."/>
        </authorList>
    </citation>
    <scope>NUCLEOTIDE SEQUENCE [LARGE SCALE GENOMIC DNA]</scope>
    <source>
        <strain evidence="1 2">NRRL YB-4993</strain>
    </source>
</reference>
<dbReference type="EMBL" id="LXTC01000002">
    <property type="protein sequence ID" value="OBA22185.1"/>
    <property type="molecule type" value="Genomic_DNA"/>
</dbReference>
<dbReference type="RefSeq" id="XP_018712681.1">
    <property type="nucleotide sequence ID" value="XM_018858366.1"/>
</dbReference>